<organism evidence="2 3">
    <name type="scientific">Limosa lapponica baueri</name>
    <dbReference type="NCBI Taxonomy" id="1758121"/>
    <lineage>
        <taxon>Eukaryota</taxon>
        <taxon>Metazoa</taxon>
        <taxon>Chordata</taxon>
        <taxon>Craniata</taxon>
        <taxon>Vertebrata</taxon>
        <taxon>Euteleostomi</taxon>
        <taxon>Archelosauria</taxon>
        <taxon>Archosauria</taxon>
        <taxon>Dinosauria</taxon>
        <taxon>Saurischia</taxon>
        <taxon>Theropoda</taxon>
        <taxon>Coelurosauria</taxon>
        <taxon>Aves</taxon>
        <taxon>Neognathae</taxon>
        <taxon>Neoaves</taxon>
        <taxon>Charadriiformes</taxon>
        <taxon>Scolopacidae</taxon>
        <taxon>Limosa</taxon>
    </lineage>
</organism>
<feature type="region of interest" description="Disordered" evidence="1">
    <location>
        <begin position="279"/>
        <end position="298"/>
    </location>
</feature>
<evidence type="ECO:0000313" key="2">
    <source>
        <dbReference type="EMBL" id="PKU44916.1"/>
    </source>
</evidence>
<name>A0A2I0UFU4_LIMLA</name>
<dbReference type="Proteomes" id="UP000233556">
    <property type="component" value="Unassembled WGS sequence"/>
</dbReference>
<dbReference type="OrthoDB" id="419189at2759"/>
<evidence type="ECO:0000313" key="3">
    <source>
        <dbReference type="Proteomes" id="UP000233556"/>
    </source>
</evidence>
<evidence type="ECO:0000256" key="1">
    <source>
        <dbReference type="SAM" id="MobiDB-lite"/>
    </source>
</evidence>
<keyword evidence="3" id="KW-1185">Reference proteome</keyword>
<dbReference type="EMBL" id="KZ505795">
    <property type="protein sequence ID" value="PKU44916.1"/>
    <property type="molecule type" value="Genomic_DNA"/>
</dbReference>
<accession>A0A2I0UFU4</accession>
<protein>
    <submittedName>
        <fullName evidence="2">Uncharacterized protein</fullName>
    </submittedName>
</protein>
<proteinExistence type="predicted"/>
<reference evidence="3" key="1">
    <citation type="submission" date="2017-11" db="EMBL/GenBank/DDBJ databases">
        <authorList>
            <person name="Lima N.C."/>
            <person name="Parody-Merino A.M."/>
            <person name="Battley P.F."/>
            <person name="Fidler A.E."/>
            <person name="Prosdocimi F."/>
        </authorList>
    </citation>
    <scope>NUCLEOTIDE SEQUENCE [LARGE SCALE GENOMIC DNA]</scope>
</reference>
<dbReference type="AlphaFoldDB" id="A0A2I0UFU4"/>
<reference evidence="3" key="2">
    <citation type="submission" date="2017-12" db="EMBL/GenBank/DDBJ databases">
        <title>Genome sequence of the Bar-tailed Godwit (Limosa lapponica baueri).</title>
        <authorList>
            <person name="Lima N.C.B."/>
            <person name="Parody-Merino A.M."/>
            <person name="Battley P.F."/>
            <person name="Fidler A.E."/>
            <person name="Prosdocimi F."/>
        </authorList>
    </citation>
    <scope>NUCLEOTIDE SEQUENCE [LARGE SCALE GENOMIC DNA]</scope>
</reference>
<sequence length="298" mass="33393">MTACPEHTSQAGTMQNYSGLFTLAPTKAGSLYSALVRSHLEYCVQFWAPQYKRDIEVLEQVQRKATKLVKGLEHKSYEERLRELGLFSLRKRRLRGDLISLYNYLKGHCGEVGAGLTGFKHLESNGFLVQLSADQEPRKAQITLFSYAIGGLGTWGPSPVSLHLPAPAGVSTSRKALQVKQETDKSEKAKQNMESLKLLTLSTTLALPQEHFPLQARDTISLADGLSFGQWLVHFEATWNLLSVTVLQKAMRSAYIHQEGWEGLKPAIKPNLNLQFHNRQEAKPEKQSLERRGAPILQ</sequence>
<dbReference type="PANTHER" id="PTHR33332">
    <property type="entry name" value="REVERSE TRANSCRIPTASE DOMAIN-CONTAINING PROTEIN"/>
    <property type="match status" value="1"/>
</dbReference>
<gene>
    <name evidence="2" type="ORF">llap_4785</name>
</gene>